<feature type="transmembrane region" description="Helical" evidence="6">
    <location>
        <begin position="89"/>
        <end position="110"/>
    </location>
</feature>
<dbReference type="PANTHER" id="PTHR31548:SF1">
    <property type="entry name" value="LD47387P"/>
    <property type="match status" value="1"/>
</dbReference>
<dbReference type="AlphaFoldDB" id="A0A914EGF5"/>
<evidence type="ECO:0000256" key="2">
    <source>
        <dbReference type="ARBA" id="ARBA00005787"/>
    </source>
</evidence>
<dbReference type="GO" id="GO:0007605">
    <property type="term" value="P:sensory perception of sound"/>
    <property type="evidence" value="ECO:0007669"/>
    <property type="project" value="UniProtKB-ARBA"/>
</dbReference>
<dbReference type="Proteomes" id="UP000887540">
    <property type="component" value="Unplaced"/>
</dbReference>
<evidence type="ECO:0000256" key="6">
    <source>
        <dbReference type="SAM" id="Phobius"/>
    </source>
</evidence>
<dbReference type="Pfam" id="PF25807">
    <property type="entry name" value="Clarin-2"/>
    <property type="match status" value="1"/>
</dbReference>
<feature type="transmembrane region" description="Helical" evidence="6">
    <location>
        <begin position="130"/>
        <end position="152"/>
    </location>
</feature>
<evidence type="ECO:0000256" key="3">
    <source>
        <dbReference type="ARBA" id="ARBA00022692"/>
    </source>
</evidence>
<dbReference type="Gene3D" id="1.20.140.150">
    <property type="match status" value="1"/>
</dbReference>
<feature type="chain" id="PRO_5037714200" evidence="7">
    <location>
        <begin position="20"/>
        <end position="182"/>
    </location>
</feature>
<reference evidence="9" key="1">
    <citation type="submission" date="2022-11" db="UniProtKB">
        <authorList>
            <consortium name="WormBaseParasite"/>
        </authorList>
    </citation>
    <scope>IDENTIFICATION</scope>
</reference>
<dbReference type="WBParaSite" id="ACRNAN_scaffold8080.g26484.t1">
    <property type="protein sequence ID" value="ACRNAN_scaffold8080.g26484.t1"/>
    <property type="gene ID" value="ACRNAN_scaffold8080.g26484"/>
</dbReference>
<evidence type="ECO:0000256" key="1">
    <source>
        <dbReference type="ARBA" id="ARBA00004141"/>
    </source>
</evidence>
<comment type="similarity">
    <text evidence="2">Belongs to the clarin family.</text>
</comment>
<dbReference type="InterPro" id="IPR026748">
    <property type="entry name" value="Clarin"/>
</dbReference>
<keyword evidence="7" id="KW-0732">Signal</keyword>
<feature type="signal peptide" evidence="7">
    <location>
        <begin position="1"/>
        <end position="19"/>
    </location>
</feature>
<evidence type="ECO:0000313" key="9">
    <source>
        <dbReference type="WBParaSite" id="ACRNAN_scaffold8080.g26484.t1"/>
    </source>
</evidence>
<evidence type="ECO:0000256" key="4">
    <source>
        <dbReference type="ARBA" id="ARBA00022989"/>
    </source>
</evidence>
<name>A0A914EGF5_9BILA</name>
<accession>A0A914EGF5</accession>
<evidence type="ECO:0000313" key="8">
    <source>
        <dbReference type="Proteomes" id="UP000887540"/>
    </source>
</evidence>
<sequence>MGSLRQVAVFLSLAVFVAAFALAISGLTTDYWVDTEHVTRNNAMSALSFVHSGLFYGERQLDYGQEIKLEPFSVYDEIHKETSFMNRTLWILCIFFIALGILWVFVGLLISLMNSVKMNDETIIGPSGIYVWSILALLSFLAAIGIFVVQFFTSIMSNVLLPIHLNAGFSSTDQARLVNKEL</sequence>
<dbReference type="GO" id="GO:0016020">
    <property type="term" value="C:membrane"/>
    <property type="evidence" value="ECO:0007669"/>
    <property type="project" value="UniProtKB-SubCell"/>
</dbReference>
<organism evidence="8 9">
    <name type="scientific">Acrobeloides nanus</name>
    <dbReference type="NCBI Taxonomy" id="290746"/>
    <lineage>
        <taxon>Eukaryota</taxon>
        <taxon>Metazoa</taxon>
        <taxon>Ecdysozoa</taxon>
        <taxon>Nematoda</taxon>
        <taxon>Chromadorea</taxon>
        <taxon>Rhabditida</taxon>
        <taxon>Tylenchina</taxon>
        <taxon>Cephalobomorpha</taxon>
        <taxon>Cephaloboidea</taxon>
        <taxon>Cephalobidae</taxon>
        <taxon>Acrobeloides</taxon>
    </lineage>
</organism>
<dbReference type="PANTHER" id="PTHR31548">
    <property type="entry name" value="CLARIN"/>
    <property type="match status" value="1"/>
</dbReference>
<evidence type="ECO:0000256" key="7">
    <source>
        <dbReference type="SAM" id="SignalP"/>
    </source>
</evidence>
<keyword evidence="4 6" id="KW-1133">Transmembrane helix</keyword>
<comment type="subcellular location">
    <subcellularLocation>
        <location evidence="1">Membrane</location>
        <topology evidence="1">Multi-pass membrane protein</topology>
    </subcellularLocation>
</comment>
<protein>
    <submittedName>
        <fullName evidence="9">Uncharacterized protein</fullName>
    </submittedName>
</protein>
<keyword evidence="5 6" id="KW-0472">Membrane</keyword>
<keyword evidence="3 6" id="KW-0812">Transmembrane</keyword>
<proteinExistence type="inferred from homology"/>
<evidence type="ECO:0000256" key="5">
    <source>
        <dbReference type="ARBA" id="ARBA00023136"/>
    </source>
</evidence>
<keyword evidence="8" id="KW-1185">Reference proteome</keyword>